<proteinExistence type="predicted"/>
<protein>
    <submittedName>
        <fullName evidence="1">Uncharacterized protein</fullName>
    </submittedName>
</protein>
<organism evidence="1 2">
    <name type="scientific">Leptonema illini</name>
    <dbReference type="NCBI Taxonomy" id="183"/>
    <lineage>
        <taxon>Bacteria</taxon>
        <taxon>Pseudomonadati</taxon>
        <taxon>Spirochaetota</taxon>
        <taxon>Spirochaetia</taxon>
        <taxon>Leptospirales</taxon>
        <taxon>Leptospiraceae</taxon>
        <taxon>Leptonema</taxon>
    </lineage>
</organism>
<name>A0A833H4W4_9LEPT</name>
<comment type="caution">
    <text evidence="1">The sequence shown here is derived from an EMBL/GenBank/DDBJ whole genome shotgun (WGS) entry which is preliminary data.</text>
</comment>
<dbReference type="Proteomes" id="UP000460298">
    <property type="component" value="Unassembled WGS sequence"/>
</dbReference>
<dbReference type="EMBL" id="WBUI01000001">
    <property type="protein sequence ID" value="KAB2935386.1"/>
    <property type="molecule type" value="Genomic_DNA"/>
</dbReference>
<evidence type="ECO:0000313" key="1">
    <source>
        <dbReference type="EMBL" id="KAB2935386.1"/>
    </source>
</evidence>
<evidence type="ECO:0000313" key="2">
    <source>
        <dbReference type="Proteomes" id="UP000460298"/>
    </source>
</evidence>
<accession>A0A833H4W4</accession>
<gene>
    <name evidence="1" type="ORF">F9K24_01270</name>
</gene>
<sequence>MVNHVTQGPLPLIPLSEKILALPVIHGSAEVTVLVRRVFFERPPSAVVLELPADMRHELHRAIAHADGFPVLKRDGEFPFYLILEPLEPLVEGLRSAVEAGVPVFCIDRLSNLPSIFREPFPDTYSLVHYPLNDLYAQYRKELTAASPETDLIDAVREFSMAESLRQIEAALPGPILFLCGIRHLPRIQKWLSSSDDEYAKARDELMALVSPYAAEDSVSGELQAVMEAHLESDEEPLDLIVQSQETERRHEKPIPGEVEILSLSTESGEVLEQPAYYNVRWLQIRNDPRRFPLFDRILLQREVYRTVRRIYEEESSEFIPPQREKLFFRFARNWSLLGKRLLPDPYRLVVAARSFVNDNFARIFYDTLLRFEKKDSPFPEARVTLDDLYRNSRMIRFRMKLNHKPKVAPPAIRKGLQREKYPGEWKESFGEGGMCSYPPEDIIIEDFAKYLQTKAVSLLKSNESRTLPFSSSLLDGIDYRETIRNVYQDRIFVKEVRRKGAEAGSVVVIYSDDEEAHPWKVVWWGEHTQESDMAFYATPMHTHMVGPGISRCVYGGFLLTYPPGRLGDIWTDPFFNQFDKARDRLLAAAILYNEKNVVVHVAEHPPSQRLHYLAGRFGQRIAHFPLSNINPVQLNRVRRFHVLDGRDKRGGAGEFIW</sequence>
<reference evidence="1 2" key="1">
    <citation type="submission" date="2019-10" db="EMBL/GenBank/DDBJ databases">
        <title>Extracellular Electron Transfer in a Candidatus Methanoperedens spp. Enrichment Culture.</title>
        <authorList>
            <person name="Berger S."/>
            <person name="Rangel Shaw D."/>
            <person name="Berben T."/>
            <person name="In 'T Zandt M."/>
            <person name="Frank J."/>
            <person name="Reimann J."/>
            <person name="Jetten M.S.M."/>
            <person name="Welte C.U."/>
        </authorList>
    </citation>
    <scope>NUCLEOTIDE SEQUENCE [LARGE SCALE GENOMIC DNA]</scope>
    <source>
        <strain evidence="1">SB12</strain>
    </source>
</reference>
<dbReference type="AlphaFoldDB" id="A0A833H4W4"/>